<name>A0AAN7QW00_TRANT</name>
<gene>
    <name evidence="2" type="ORF">SAY86_005901</name>
</gene>
<feature type="compositionally biased region" description="Acidic residues" evidence="1">
    <location>
        <begin position="1"/>
        <end position="14"/>
    </location>
</feature>
<dbReference type="EMBL" id="JAXQNO010000018">
    <property type="protein sequence ID" value="KAK4777213.1"/>
    <property type="molecule type" value="Genomic_DNA"/>
</dbReference>
<dbReference type="Proteomes" id="UP001346149">
    <property type="component" value="Unassembled WGS sequence"/>
</dbReference>
<proteinExistence type="predicted"/>
<feature type="region of interest" description="Disordered" evidence="1">
    <location>
        <begin position="1"/>
        <end position="23"/>
    </location>
</feature>
<organism evidence="2 3">
    <name type="scientific">Trapa natans</name>
    <name type="common">Water chestnut</name>
    <dbReference type="NCBI Taxonomy" id="22666"/>
    <lineage>
        <taxon>Eukaryota</taxon>
        <taxon>Viridiplantae</taxon>
        <taxon>Streptophyta</taxon>
        <taxon>Embryophyta</taxon>
        <taxon>Tracheophyta</taxon>
        <taxon>Spermatophyta</taxon>
        <taxon>Magnoliopsida</taxon>
        <taxon>eudicotyledons</taxon>
        <taxon>Gunneridae</taxon>
        <taxon>Pentapetalae</taxon>
        <taxon>rosids</taxon>
        <taxon>malvids</taxon>
        <taxon>Myrtales</taxon>
        <taxon>Lythraceae</taxon>
        <taxon>Trapa</taxon>
    </lineage>
</organism>
<keyword evidence="3" id="KW-1185">Reference proteome</keyword>
<reference evidence="2 3" key="1">
    <citation type="journal article" date="2023" name="Hortic Res">
        <title>Pangenome of water caltrop reveals structural variations and asymmetric subgenome divergence after allopolyploidization.</title>
        <authorList>
            <person name="Zhang X."/>
            <person name="Chen Y."/>
            <person name="Wang L."/>
            <person name="Yuan Y."/>
            <person name="Fang M."/>
            <person name="Shi L."/>
            <person name="Lu R."/>
            <person name="Comes H.P."/>
            <person name="Ma Y."/>
            <person name="Chen Y."/>
            <person name="Huang G."/>
            <person name="Zhou Y."/>
            <person name="Zheng Z."/>
            <person name="Qiu Y."/>
        </authorList>
    </citation>
    <scope>NUCLEOTIDE SEQUENCE [LARGE SCALE GENOMIC DNA]</scope>
    <source>
        <strain evidence="2">F231</strain>
    </source>
</reference>
<evidence type="ECO:0000256" key="1">
    <source>
        <dbReference type="SAM" id="MobiDB-lite"/>
    </source>
</evidence>
<evidence type="ECO:0000313" key="2">
    <source>
        <dbReference type="EMBL" id="KAK4777213.1"/>
    </source>
</evidence>
<dbReference type="AlphaFoldDB" id="A0AAN7QW00"/>
<comment type="caution">
    <text evidence="2">The sequence shown here is derived from an EMBL/GenBank/DDBJ whole genome shotgun (WGS) entry which is preliminary data.</text>
</comment>
<sequence>MTKESEDNEWEGEEICSSKSPSTINNKLMEEFHAAGKVSQSLWNLEGDPCELRKATKRLMASPPDEAGSESPKFHSWLPDDATQKLRPDSTSYLPPASLSGEMLEENLHSQELSHSSIDNLINGKVRIRSQYVHQVQNPMQNVSQWKSLKAEKVTSNLFSSELRNLLEPLEENSLLKQERLYKEASVEREQNVEKVMF</sequence>
<accession>A0AAN7QW00</accession>
<protein>
    <submittedName>
        <fullName evidence="2">Uncharacterized protein</fullName>
    </submittedName>
</protein>
<evidence type="ECO:0000313" key="3">
    <source>
        <dbReference type="Proteomes" id="UP001346149"/>
    </source>
</evidence>
<feature type="region of interest" description="Disordered" evidence="1">
    <location>
        <begin position="56"/>
        <end position="98"/>
    </location>
</feature>